<sequence length="1555" mass="179782">MKIKTINILDNLFELGASSLELLLITSKIQSEFNTVINISEMFEIKVLKDLAEYIKIKPKNMYSPIKPLTKQKYYSTSSSQKRLYALDKLGVDKTYNVTTALIIEGNLDINKLEMSFRKVIKRHEPLRTSYKIIDGELRQTVHEQFPFEIIYEENFTDNYTYIVDKSTKLFDLDKVPLMRVNIIKTAKNKYLLVMDTHHIAVDGLSVNILLEETISLYSNIRMLEKPIQYKDFVEWNNKILDKEEKELKHFWTSSFAKDIPKLNFHTDYPRPLVQSFKGDKYIFTLKEDSLIKLKKIALKSGTTLFMILLSSYYVLLSKYTSQDDIIVGTLMNGRLHPDVNDLVGMFANTLPLRNFPESSKTLGLFLEEVKISTLNAIKNQSYPLESIIEKCGVNRDLSRNPLFDTVFILQEHPKLSQIEDFKMNKYHYHNHTSRVDLTLEAYEINNQLHLEFEFCTELFNLETIKRLSVHYHNLLENIEDNLGKQISEINIMTGKEMEKELYSFNSLKDKNLISSSLSSLPSALKQFEVQANFMNKTALVFENDKLSYTDLNKKTNQMARQLQKHGVKAGVRVGIMSANSFELIIGMLSVMKAGGTFLLIDPEYPVERRKYMLRDSEVKLLLVKDRNIEDLNELNDLNLLCISDSAHYTGDTSNLNYEQDKEDIAYIMYTSGSTGKPKGVKIKHKSLNCFIKDFTDRVKFDQSSSILSMTSVSFDPFIVETLVPLTKGMRIVIAKENLHRNSKDFNETLKANNVDILQTTPSRMKLLLSNPHKSFLNKIKSLIIGGEPFSHELLKVLKKVTSSRIYNVYGPTETTIWSAVKELTSSKKITIGKPLENMAYFILDKNLKPLPLGVEGEICISGSGMAEGYLNNEELNNERFISNPYFPSELMYRTGDYGRRLSNGEIEITGRYDDQVKIRGYRIELKEIQNQLLMHDLVNEATVVSLETKTGDKNIYAYYSSNESLDLRRFLSNRLPQYMIPAQFIQLESMPLNINGKVDKTKLPLPIQLSNEEPSLRPTNSSTEKKIELVWKEILKLEDIGVNQSFFELGGHSLNGTFVIARLNEIFGIELELTDLFKHSTIDNLANYIDQNKNKEQDKFPKITKSLDKKYYNLSSAQKRMFTIDQLIDKKTTYNVPQAIVINGKLDDKRLESALCKLIERHSILRTSIQVNDVGEPKQLIHPSIEFKLERMDLKNKDIDHVINDFVTPFNLMEAPLFRAKLVFINKNKFLLLFDMHHIIVDAASIMIFLSDLFELYYGNKLLEHTVEYKDYCEWETKIYNTNKIKRQEKYWINQFKDGVQKLDLPIDFPRPSLQSFEGERFFFSIDQDKTKILKKIAVETDSTLYIVLLTLYKIMLSIYSGNKDVIVGSPISGRNHAGLENVMGMFANTVAIKSELKTKKSIRELIGTVKGNVLEAFENQDYPFDKLVDKLGTDRSLGRNPVFDTMFVLQTVNFSELNKKDLKVDYYNFNHKISHFDILFQAYEDRGILNFTVEYSTALFKEKTIQKMVKYFLSIIDTVNNELNIKMCEIDILTSEEKVLILNQFNETEEYDF</sequence>
<dbReference type="SUPFAM" id="SSF56801">
    <property type="entry name" value="Acetyl-CoA synthetase-like"/>
    <property type="match status" value="1"/>
</dbReference>
<dbReference type="InterPro" id="IPR023213">
    <property type="entry name" value="CAT-like_dom_sf"/>
</dbReference>
<keyword evidence="5" id="KW-0045">Antibiotic biosynthesis</keyword>
<dbReference type="SUPFAM" id="SSF52777">
    <property type="entry name" value="CoA-dependent acyltransferases"/>
    <property type="match status" value="4"/>
</dbReference>
<dbReference type="PANTHER" id="PTHR45527:SF1">
    <property type="entry name" value="FATTY ACID SYNTHASE"/>
    <property type="match status" value="1"/>
</dbReference>
<dbReference type="InterPro" id="IPR045851">
    <property type="entry name" value="AMP-bd_C_sf"/>
</dbReference>
<reference evidence="7" key="1">
    <citation type="submission" date="2021-03" db="EMBL/GenBank/DDBJ databases">
        <title>Isolation of Bacillus subtilis from fermented food sample.</title>
        <authorList>
            <person name="Lakshmanan V."/>
            <person name="Athira K."/>
            <person name="Rajagopal K."/>
        </authorList>
    </citation>
    <scope>NUCLEOTIDE SEQUENCE</scope>
    <source>
        <strain evidence="7">S1</strain>
    </source>
</reference>
<dbReference type="InterPro" id="IPR020845">
    <property type="entry name" value="AMP-binding_CS"/>
</dbReference>
<dbReference type="GO" id="GO:0005829">
    <property type="term" value="C:cytosol"/>
    <property type="evidence" value="ECO:0007669"/>
    <property type="project" value="TreeGrafter"/>
</dbReference>
<dbReference type="InterPro" id="IPR006162">
    <property type="entry name" value="Ppantetheine_attach_site"/>
</dbReference>
<dbReference type="Gene3D" id="2.30.38.10">
    <property type="entry name" value="Luciferase, Domain 3"/>
    <property type="match status" value="1"/>
</dbReference>
<evidence type="ECO:0000256" key="2">
    <source>
        <dbReference type="ARBA" id="ARBA00006432"/>
    </source>
</evidence>
<name>A0A8I2BB89_BACIU</name>
<dbReference type="InterPro" id="IPR000873">
    <property type="entry name" value="AMP-dep_synth/lig_dom"/>
</dbReference>
<comment type="caution">
    <text evidence="7">The sequence shown here is derived from an EMBL/GenBank/DDBJ whole genome shotgun (WGS) entry which is preliminary data.</text>
</comment>
<evidence type="ECO:0000256" key="5">
    <source>
        <dbReference type="ARBA" id="ARBA00023194"/>
    </source>
</evidence>
<dbReference type="Gene3D" id="3.30.300.30">
    <property type="match status" value="1"/>
</dbReference>
<dbReference type="CDD" id="cd19531">
    <property type="entry name" value="LCL_NRPS-like"/>
    <property type="match status" value="2"/>
</dbReference>
<keyword evidence="3" id="KW-0596">Phosphopantetheine</keyword>
<evidence type="ECO:0000313" key="8">
    <source>
        <dbReference type="Proteomes" id="UP000665181"/>
    </source>
</evidence>
<evidence type="ECO:0000256" key="4">
    <source>
        <dbReference type="ARBA" id="ARBA00022553"/>
    </source>
</evidence>
<dbReference type="PANTHER" id="PTHR45527">
    <property type="entry name" value="NONRIBOSOMAL PEPTIDE SYNTHETASE"/>
    <property type="match status" value="1"/>
</dbReference>
<evidence type="ECO:0000313" key="7">
    <source>
        <dbReference type="EMBL" id="MBO3797176.1"/>
    </source>
</evidence>
<comment type="cofactor">
    <cofactor evidence="1">
        <name>pantetheine 4'-phosphate</name>
        <dbReference type="ChEBI" id="CHEBI:47942"/>
    </cofactor>
</comment>
<dbReference type="Proteomes" id="UP000665181">
    <property type="component" value="Unassembled WGS sequence"/>
</dbReference>
<dbReference type="GO" id="GO:0017000">
    <property type="term" value="P:antibiotic biosynthetic process"/>
    <property type="evidence" value="ECO:0007669"/>
    <property type="project" value="UniProtKB-KW"/>
</dbReference>
<dbReference type="GO" id="GO:0008610">
    <property type="term" value="P:lipid biosynthetic process"/>
    <property type="evidence" value="ECO:0007669"/>
    <property type="project" value="UniProtKB-ARBA"/>
</dbReference>
<dbReference type="EMBL" id="JAGFPW010000052">
    <property type="protein sequence ID" value="MBO3797176.1"/>
    <property type="molecule type" value="Genomic_DNA"/>
</dbReference>
<dbReference type="Gene3D" id="3.30.559.30">
    <property type="entry name" value="Nonribosomal peptide synthetase, condensation domain"/>
    <property type="match status" value="2"/>
</dbReference>
<evidence type="ECO:0000256" key="3">
    <source>
        <dbReference type="ARBA" id="ARBA00022450"/>
    </source>
</evidence>
<dbReference type="GO" id="GO:0031177">
    <property type="term" value="F:phosphopantetheine binding"/>
    <property type="evidence" value="ECO:0007669"/>
    <property type="project" value="TreeGrafter"/>
</dbReference>
<dbReference type="Pfam" id="PF00668">
    <property type="entry name" value="Condensation"/>
    <property type="match status" value="2"/>
</dbReference>
<dbReference type="InterPro" id="IPR036736">
    <property type="entry name" value="ACP-like_sf"/>
</dbReference>
<protein>
    <submittedName>
        <fullName evidence="7">Amino acid adenylation domain-containing protein</fullName>
    </submittedName>
</protein>
<dbReference type="GO" id="GO:0003824">
    <property type="term" value="F:catalytic activity"/>
    <property type="evidence" value="ECO:0007669"/>
    <property type="project" value="InterPro"/>
</dbReference>
<feature type="domain" description="Carrier" evidence="6">
    <location>
        <begin position="1019"/>
        <end position="1094"/>
    </location>
</feature>
<dbReference type="SUPFAM" id="SSF47336">
    <property type="entry name" value="ACP-like"/>
    <property type="match status" value="2"/>
</dbReference>
<dbReference type="Gene3D" id="3.40.50.980">
    <property type="match status" value="2"/>
</dbReference>
<dbReference type="PROSITE" id="PS00012">
    <property type="entry name" value="PHOSPHOPANTETHEINE"/>
    <property type="match status" value="1"/>
</dbReference>
<comment type="similarity">
    <text evidence="2">Belongs to the ATP-dependent AMP-binding enzyme family.</text>
</comment>
<proteinExistence type="inferred from homology"/>
<dbReference type="CDD" id="cd05930">
    <property type="entry name" value="A_NRPS"/>
    <property type="match status" value="1"/>
</dbReference>
<evidence type="ECO:0000259" key="6">
    <source>
        <dbReference type="PROSITE" id="PS50075"/>
    </source>
</evidence>
<dbReference type="InterPro" id="IPR010071">
    <property type="entry name" value="AA_adenyl_dom"/>
</dbReference>
<gene>
    <name evidence="7" type="ORF">J5227_23425</name>
</gene>
<dbReference type="PROSITE" id="PS00455">
    <property type="entry name" value="AMP_BINDING"/>
    <property type="match status" value="1"/>
</dbReference>
<dbReference type="InterPro" id="IPR009081">
    <property type="entry name" value="PP-bd_ACP"/>
</dbReference>
<accession>A0A8I2BB89</accession>
<organism evidence="7 8">
    <name type="scientific">Bacillus subtilis</name>
    <dbReference type="NCBI Taxonomy" id="1423"/>
    <lineage>
        <taxon>Bacteria</taxon>
        <taxon>Bacillati</taxon>
        <taxon>Bacillota</taxon>
        <taxon>Bacilli</taxon>
        <taxon>Bacillales</taxon>
        <taxon>Bacillaceae</taxon>
        <taxon>Bacillus</taxon>
    </lineage>
</organism>
<dbReference type="InterPro" id="IPR001242">
    <property type="entry name" value="Condensation_dom"/>
</dbReference>
<dbReference type="Pfam" id="PF00501">
    <property type="entry name" value="AMP-binding"/>
    <property type="match status" value="1"/>
</dbReference>
<evidence type="ECO:0000256" key="1">
    <source>
        <dbReference type="ARBA" id="ARBA00001957"/>
    </source>
</evidence>
<dbReference type="GO" id="GO:0043041">
    <property type="term" value="P:amino acid activation for nonribosomal peptide biosynthetic process"/>
    <property type="evidence" value="ECO:0007669"/>
    <property type="project" value="TreeGrafter"/>
</dbReference>
<dbReference type="PROSITE" id="PS50075">
    <property type="entry name" value="CARRIER"/>
    <property type="match status" value="2"/>
</dbReference>
<dbReference type="FunFam" id="1.10.1200.10:FF:000005">
    <property type="entry name" value="Nonribosomal peptide synthetase 1"/>
    <property type="match status" value="1"/>
</dbReference>
<dbReference type="Gene3D" id="3.30.559.10">
    <property type="entry name" value="Chloramphenicol acetyltransferase-like domain"/>
    <property type="match status" value="2"/>
</dbReference>
<dbReference type="FunFam" id="3.40.50.980:FF:000001">
    <property type="entry name" value="Non-ribosomal peptide synthetase"/>
    <property type="match status" value="1"/>
</dbReference>
<dbReference type="Gene3D" id="1.10.1200.10">
    <property type="entry name" value="ACP-like"/>
    <property type="match status" value="2"/>
</dbReference>
<dbReference type="Pfam" id="PF00550">
    <property type="entry name" value="PP-binding"/>
    <property type="match status" value="2"/>
</dbReference>
<dbReference type="GO" id="GO:0044550">
    <property type="term" value="P:secondary metabolite biosynthetic process"/>
    <property type="evidence" value="ECO:0007669"/>
    <property type="project" value="TreeGrafter"/>
</dbReference>
<keyword evidence="4" id="KW-0597">Phosphoprotein</keyword>
<feature type="domain" description="Carrier" evidence="6">
    <location>
        <begin position="1"/>
        <end position="59"/>
    </location>
</feature>
<dbReference type="NCBIfam" id="TIGR01733">
    <property type="entry name" value="AA-adenyl-dom"/>
    <property type="match status" value="1"/>
</dbReference>